<proteinExistence type="predicted"/>
<reference evidence="2" key="2">
    <citation type="submission" date="2022-12" db="EMBL/GenBank/DDBJ databases">
        <authorList>
            <person name="Krivoruchko A.V."/>
            <person name="Elkin A."/>
        </authorList>
    </citation>
    <scope>NUCLEOTIDE SEQUENCE</scope>
    <source>
        <strain evidence="2">IEGM 249</strain>
    </source>
</reference>
<reference evidence="3" key="3">
    <citation type="submission" date="2023-07" db="EMBL/GenBank/DDBJ databases">
        <title>Genomic analysis of Rhodococcus opacus VOC-14 with glycol ethers degradation activity.</title>
        <authorList>
            <person name="Narkevich D.A."/>
            <person name="Hlushen A.M."/>
            <person name="Akhremchuk A.E."/>
            <person name="Sikolenko M.A."/>
            <person name="Valentovich L.N."/>
        </authorList>
    </citation>
    <scope>NUCLEOTIDE SEQUENCE</scope>
    <source>
        <strain evidence="3">VOC-14</strain>
    </source>
</reference>
<evidence type="ECO:0000313" key="2">
    <source>
        <dbReference type="EMBL" id="MCZ4585333.1"/>
    </source>
</evidence>
<dbReference type="Proteomes" id="UP001231166">
    <property type="component" value="Chromosome"/>
</dbReference>
<reference evidence="1 4" key="1">
    <citation type="submission" date="2014-07" db="EMBL/GenBank/DDBJ databases">
        <authorList>
            <person name="Zhang J.E."/>
            <person name="Yang H."/>
            <person name="Guo J."/>
            <person name="Deng Z."/>
            <person name="Luo H."/>
            <person name="Luo M."/>
            <person name="Zhao B."/>
        </authorList>
    </citation>
    <scope>NUCLEOTIDE SEQUENCE [LARGE SCALE GENOMIC DNA]</scope>
    <source>
        <strain evidence="1 4">1CP</strain>
    </source>
</reference>
<dbReference type="EMBL" id="CP130953">
    <property type="protein sequence ID" value="WLF49026.1"/>
    <property type="molecule type" value="Genomic_DNA"/>
</dbReference>
<dbReference type="Proteomes" id="UP000186108">
    <property type="component" value="Chromosome"/>
</dbReference>
<evidence type="ECO:0000313" key="4">
    <source>
        <dbReference type="Proteomes" id="UP000186108"/>
    </source>
</evidence>
<dbReference type="EMBL" id="JAPWIS010000008">
    <property type="protein sequence ID" value="MCZ4585333.1"/>
    <property type="molecule type" value="Genomic_DNA"/>
</dbReference>
<dbReference type="PATRIC" id="fig|37919.13.peg.1694"/>
<dbReference type="EMBL" id="CP009111">
    <property type="protein sequence ID" value="ANS26367.1"/>
    <property type="molecule type" value="Genomic_DNA"/>
</dbReference>
<evidence type="ECO:0000313" key="3">
    <source>
        <dbReference type="EMBL" id="WLF49026.1"/>
    </source>
</evidence>
<protein>
    <submittedName>
        <fullName evidence="1">Uncharacterized protein</fullName>
    </submittedName>
</protein>
<evidence type="ECO:0000313" key="1">
    <source>
        <dbReference type="EMBL" id="ANS26367.1"/>
    </source>
</evidence>
<sequence length="41" mass="4821">MSTALEESRRHAIELTNEKIQAVKDFFTNIFRLDTTHRTEA</sequence>
<dbReference type="Proteomes" id="UP001066327">
    <property type="component" value="Unassembled WGS sequence"/>
</dbReference>
<keyword evidence="5" id="KW-1185">Reference proteome</keyword>
<organism evidence="1 4">
    <name type="scientific">Rhodococcus opacus</name>
    <name type="common">Nocardia opaca</name>
    <dbReference type="NCBI Taxonomy" id="37919"/>
    <lineage>
        <taxon>Bacteria</taxon>
        <taxon>Bacillati</taxon>
        <taxon>Actinomycetota</taxon>
        <taxon>Actinomycetes</taxon>
        <taxon>Mycobacteriales</taxon>
        <taxon>Nocardiaceae</taxon>
        <taxon>Rhodococcus</taxon>
    </lineage>
</organism>
<dbReference type="AlphaFoldDB" id="A0A1B1K1C3"/>
<name>A0A1B1K1C3_RHOOP</name>
<gene>
    <name evidence="2" type="ORF">O4328_16750</name>
    <name evidence="3" type="ORF">Q5707_08585</name>
    <name evidence="1" type="ORF">R1CP_08235</name>
</gene>
<dbReference type="RefSeq" id="WP_005257351.1">
    <property type="nucleotide sequence ID" value="NZ_CP009111.1"/>
</dbReference>
<evidence type="ECO:0000313" key="5">
    <source>
        <dbReference type="Proteomes" id="UP001066327"/>
    </source>
</evidence>
<accession>A0A1B1K1C3</accession>
<dbReference type="GeneID" id="75736663"/>